<evidence type="ECO:0000256" key="5">
    <source>
        <dbReference type="ARBA" id="ARBA00022741"/>
    </source>
</evidence>
<keyword evidence="3" id="KW-0597">Phosphoprotein</keyword>
<organism evidence="9 10">
    <name type="scientific">Antrihabitans stalagmiti</name>
    <dbReference type="NCBI Taxonomy" id="2799499"/>
    <lineage>
        <taxon>Bacteria</taxon>
        <taxon>Bacillati</taxon>
        <taxon>Actinomycetota</taxon>
        <taxon>Actinomycetes</taxon>
        <taxon>Mycobacteriales</taxon>
        <taxon>Nocardiaceae</taxon>
        <taxon>Antrihabitans</taxon>
    </lineage>
</organism>
<dbReference type="Gene3D" id="3.30.565.10">
    <property type="entry name" value="Histidine kinase-like ATPase, C-terminal domain"/>
    <property type="match status" value="1"/>
</dbReference>
<dbReference type="GO" id="GO:0005524">
    <property type="term" value="F:ATP binding"/>
    <property type="evidence" value="ECO:0007669"/>
    <property type="project" value="UniProtKB-KW"/>
</dbReference>
<dbReference type="EMBL" id="JAEMNV010000002">
    <property type="protein sequence ID" value="MBJ8338383.1"/>
    <property type="molecule type" value="Genomic_DNA"/>
</dbReference>
<accession>A0A934NNA1</accession>
<dbReference type="InterPro" id="IPR011102">
    <property type="entry name" value="Sig_transdc_His_kinase_HWE"/>
</dbReference>
<evidence type="ECO:0000256" key="2">
    <source>
        <dbReference type="ARBA" id="ARBA00012438"/>
    </source>
</evidence>
<reference evidence="9" key="1">
    <citation type="submission" date="2020-12" db="EMBL/GenBank/DDBJ databases">
        <title>Antrihabitans popcorni sp. nov. and Antrihabitans auranticaus sp. nov., isolated from a larva cave.</title>
        <authorList>
            <person name="Lee S.D."/>
            <person name="Kim I.S."/>
        </authorList>
    </citation>
    <scope>NUCLEOTIDE SEQUENCE</scope>
    <source>
        <strain evidence="9">YC3-6</strain>
    </source>
</reference>
<dbReference type="SMART" id="SM00911">
    <property type="entry name" value="HWE_HK"/>
    <property type="match status" value="1"/>
</dbReference>
<dbReference type="EC" id="2.7.13.3" evidence="2"/>
<dbReference type="InterPro" id="IPR003594">
    <property type="entry name" value="HATPase_dom"/>
</dbReference>
<evidence type="ECO:0000256" key="1">
    <source>
        <dbReference type="ARBA" id="ARBA00000085"/>
    </source>
</evidence>
<gene>
    <name evidence="9" type="ORF">JGU71_05770</name>
</gene>
<comment type="caution">
    <text evidence="9">The sequence shown here is derived from an EMBL/GenBank/DDBJ whole genome shotgun (WGS) entry which is preliminary data.</text>
</comment>
<dbReference type="SMART" id="SM00387">
    <property type="entry name" value="HATPase_c"/>
    <property type="match status" value="1"/>
</dbReference>
<dbReference type="InterPro" id="IPR038424">
    <property type="entry name" value="H_kinase_PdtaS_GAF_sf"/>
</dbReference>
<dbReference type="PANTHER" id="PTHR41523:SF8">
    <property type="entry name" value="ETHYLENE RESPONSE SENSOR PROTEIN"/>
    <property type="match status" value="1"/>
</dbReference>
<dbReference type="AlphaFoldDB" id="A0A934NNA1"/>
<dbReference type="InterPro" id="IPR000014">
    <property type="entry name" value="PAS"/>
</dbReference>
<evidence type="ECO:0000256" key="4">
    <source>
        <dbReference type="ARBA" id="ARBA00022679"/>
    </source>
</evidence>
<dbReference type="PROSITE" id="PS50109">
    <property type="entry name" value="HIS_KIN"/>
    <property type="match status" value="1"/>
</dbReference>
<evidence type="ECO:0000256" key="6">
    <source>
        <dbReference type="ARBA" id="ARBA00022777"/>
    </source>
</evidence>
<evidence type="ECO:0000256" key="3">
    <source>
        <dbReference type="ARBA" id="ARBA00022553"/>
    </source>
</evidence>
<dbReference type="PANTHER" id="PTHR41523">
    <property type="entry name" value="TWO-COMPONENT SYSTEM SENSOR PROTEIN"/>
    <property type="match status" value="1"/>
</dbReference>
<keyword evidence="7" id="KW-0067">ATP-binding</keyword>
<comment type="catalytic activity">
    <reaction evidence="1">
        <text>ATP + protein L-histidine = ADP + protein N-phospho-L-histidine.</text>
        <dbReference type="EC" id="2.7.13.3"/>
    </reaction>
</comment>
<keyword evidence="10" id="KW-1185">Reference proteome</keyword>
<keyword evidence="5" id="KW-0547">Nucleotide-binding</keyword>
<name>A0A934NNA1_9NOCA</name>
<evidence type="ECO:0000313" key="10">
    <source>
        <dbReference type="Proteomes" id="UP000655868"/>
    </source>
</evidence>
<dbReference type="RefSeq" id="WP_199703080.1">
    <property type="nucleotide sequence ID" value="NZ_JAEMNV010000002.1"/>
</dbReference>
<dbReference type="Gene3D" id="3.30.450.20">
    <property type="entry name" value="PAS domain"/>
    <property type="match status" value="1"/>
</dbReference>
<dbReference type="InterPro" id="IPR011495">
    <property type="entry name" value="Sig_transdc_His_kin_sub2_dim/P"/>
</dbReference>
<evidence type="ECO:0000259" key="8">
    <source>
        <dbReference type="PROSITE" id="PS50109"/>
    </source>
</evidence>
<dbReference type="CDD" id="cd00130">
    <property type="entry name" value="PAS"/>
    <property type="match status" value="1"/>
</dbReference>
<dbReference type="InterPro" id="IPR036890">
    <property type="entry name" value="HATPase_C_sf"/>
</dbReference>
<dbReference type="InterPro" id="IPR005467">
    <property type="entry name" value="His_kinase_dom"/>
</dbReference>
<protein>
    <recommendedName>
        <fullName evidence="2">histidine kinase</fullName>
        <ecNumber evidence="2">2.7.13.3</ecNumber>
    </recommendedName>
</protein>
<evidence type="ECO:0000256" key="7">
    <source>
        <dbReference type="ARBA" id="ARBA00022840"/>
    </source>
</evidence>
<keyword evidence="6 9" id="KW-0418">Kinase</keyword>
<proteinExistence type="predicted"/>
<dbReference type="InterPro" id="IPR013656">
    <property type="entry name" value="PAS_4"/>
</dbReference>
<dbReference type="Proteomes" id="UP000655868">
    <property type="component" value="Unassembled WGS sequence"/>
</dbReference>
<dbReference type="Pfam" id="PF08448">
    <property type="entry name" value="PAS_4"/>
    <property type="match status" value="1"/>
</dbReference>
<evidence type="ECO:0000313" key="9">
    <source>
        <dbReference type="EMBL" id="MBJ8338383.1"/>
    </source>
</evidence>
<dbReference type="Pfam" id="PF12282">
    <property type="entry name" value="GAF_PdtaS"/>
    <property type="match status" value="1"/>
</dbReference>
<feature type="domain" description="Histidine kinase" evidence="8">
    <location>
        <begin position="300"/>
        <end position="494"/>
    </location>
</feature>
<dbReference type="GO" id="GO:0004673">
    <property type="term" value="F:protein histidine kinase activity"/>
    <property type="evidence" value="ECO:0007669"/>
    <property type="project" value="UniProtKB-EC"/>
</dbReference>
<keyword evidence="4" id="KW-0808">Transferase</keyword>
<dbReference type="SUPFAM" id="SSF55785">
    <property type="entry name" value="PYP-like sensor domain (PAS domain)"/>
    <property type="match status" value="1"/>
</dbReference>
<sequence>MSTLSELLADHTDLPGAAVDHLQRVVGDWQLLADLSFADLLLWVGSGPITEGSEVVCVAQCRPTTAPTVIAYDLVGKLASETEHPQVLRALIDGKIVRDSDSGGDDPPPLSLREAIPVRCGEDVIAVLSRDTDFARSQIRSTLETAYTTCADDLCEMISDGTYPTPEDRAATHSSPRAGDGFVRLDTEGKVVYASPNAQSAYHRMGLTSELSGHDLAATTRSLITDPFDAQEVVNDIRAALAGRTGRRMEVDAHGATVLLRTLVLRPHGELAGAAVLVRDVTEVKRRDRALLSKDATIREIHHRVKNNLQTVAALLRLQARRTENEEARVALTESVRRVTSIAAVHEMLSMSVDEEVDLDDVVDRLVPMMADVATVSTPVKIRREGKLGVFSAERATPLVMVLTELVQNAIEHAFDPGAVGTVSMKAERSARWLDVVVHDDGRGLPPGFSLERSDRLGLQIVRTLVTAELGGSIGLHPGTGGGTDAVLRVPLGRRGGRG</sequence>
<dbReference type="SUPFAM" id="SSF55874">
    <property type="entry name" value="ATPase domain of HSP90 chaperone/DNA topoisomerase II/histidine kinase"/>
    <property type="match status" value="1"/>
</dbReference>
<dbReference type="Pfam" id="PF02518">
    <property type="entry name" value="HATPase_c"/>
    <property type="match status" value="1"/>
</dbReference>
<dbReference type="InterPro" id="IPR035965">
    <property type="entry name" value="PAS-like_dom_sf"/>
</dbReference>
<dbReference type="InterPro" id="IPR022066">
    <property type="entry name" value="PdtaS_GAF"/>
</dbReference>
<dbReference type="Gene3D" id="3.30.450.280">
    <property type="entry name" value="GAF domain"/>
    <property type="match status" value="1"/>
</dbReference>
<dbReference type="Pfam" id="PF07568">
    <property type="entry name" value="HisKA_2"/>
    <property type="match status" value="1"/>
</dbReference>